<comment type="caution">
    <text evidence="3">The sequence shown here is derived from an EMBL/GenBank/DDBJ whole genome shotgun (WGS) entry which is preliminary data.</text>
</comment>
<evidence type="ECO:0000259" key="2">
    <source>
        <dbReference type="PROSITE" id="PS50158"/>
    </source>
</evidence>
<keyword evidence="1" id="KW-0862">Zinc</keyword>
<dbReference type="InterPro" id="IPR025836">
    <property type="entry name" value="Zn_knuckle_CX2CX4HX4C"/>
</dbReference>
<feature type="domain" description="CCHC-type" evidence="2">
    <location>
        <begin position="39"/>
        <end position="52"/>
    </location>
</feature>
<accession>A0ABD3AQA2</accession>
<organism evidence="3 4">
    <name type="scientific">Cinchona calisaya</name>
    <dbReference type="NCBI Taxonomy" id="153742"/>
    <lineage>
        <taxon>Eukaryota</taxon>
        <taxon>Viridiplantae</taxon>
        <taxon>Streptophyta</taxon>
        <taxon>Embryophyta</taxon>
        <taxon>Tracheophyta</taxon>
        <taxon>Spermatophyta</taxon>
        <taxon>Magnoliopsida</taxon>
        <taxon>eudicotyledons</taxon>
        <taxon>Gunneridae</taxon>
        <taxon>Pentapetalae</taxon>
        <taxon>asterids</taxon>
        <taxon>lamiids</taxon>
        <taxon>Gentianales</taxon>
        <taxon>Rubiaceae</taxon>
        <taxon>Cinchonoideae</taxon>
        <taxon>Cinchoneae</taxon>
        <taxon>Cinchona</taxon>
    </lineage>
</organism>
<name>A0ABD3AQA2_9GENT</name>
<dbReference type="Pfam" id="PF14392">
    <property type="entry name" value="zf-CCHC_4"/>
    <property type="match status" value="1"/>
</dbReference>
<dbReference type="PANTHER" id="PTHR31286">
    <property type="entry name" value="GLYCINE-RICH CELL WALL STRUCTURAL PROTEIN 1.8-LIKE"/>
    <property type="match status" value="1"/>
</dbReference>
<proteinExistence type="predicted"/>
<keyword evidence="4" id="KW-1185">Reference proteome</keyword>
<protein>
    <recommendedName>
        <fullName evidence="2">CCHC-type domain-containing protein</fullName>
    </recommendedName>
</protein>
<evidence type="ECO:0000313" key="4">
    <source>
        <dbReference type="Proteomes" id="UP001630127"/>
    </source>
</evidence>
<reference evidence="3 4" key="1">
    <citation type="submission" date="2024-11" db="EMBL/GenBank/DDBJ databases">
        <title>A near-complete genome assembly of Cinchona calisaya.</title>
        <authorList>
            <person name="Lian D.C."/>
            <person name="Zhao X.W."/>
            <person name="Wei L."/>
        </authorList>
    </citation>
    <scope>NUCLEOTIDE SEQUENCE [LARGE SCALE GENOMIC DNA]</scope>
    <source>
        <tissue evidence="3">Nenye</tissue>
    </source>
</reference>
<dbReference type="EMBL" id="JBJUIK010000003">
    <property type="protein sequence ID" value="KAL3533351.1"/>
    <property type="molecule type" value="Genomic_DNA"/>
</dbReference>
<dbReference type="InterPro" id="IPR001878">
    <property type="entry name" value="Znf_CCHC"/>
</dbReference>
<dbReference type="GO" id="GO:0008270">
    <property type="term" value="F:zinc ion binding"/>
    <property type="evidence" value="ECO:0007669"/>
    <property type="project" value="UniProtKB-KW"/>
</dbReference>
<dbReference type="InterPro" id="IPR036691">
    <property type="entry name" value="Endo/exonu/phosph_ase_sf"/>
</dbReference>
<dbReference type="AlphaFoldDB" id="A0ABD3AQA2"/>
<gene>
    <name evidence="3" type="ORF">ACH5RR_006872</name>
</gene>
<evidence type="ECO:0000256" key="1">
    <source>
        <dbReference type="PROSITE-ProRule" id="PRU00047"/>
    </source>
</evidence>
<keyword evidence="1" id="KW-0863">Zinc-finger</keyword>
<dbReference type="Proteomes" id="UP001630127">
    <property type="component" value="Unassembled WGS sequence"/>
</dbReference>
<dbReference type="InterPro" id="IPR040256">
    <property type="entry name" value="At4g02000-like"/>
</dbReference>
<keyword evidence="1" id="KW-0479">Metal-binding</keyword>
<dbReference type="SUPFAM" id="SSF56219">
    <property type="entry name" value="DNase I-like"/>
    <property type="match status" value="1"/>
</dbReference>
<evidence type="ECO:0000313" key="3">
    <source>
        <dbReference type="EMBL" id="KAL3533351.1"/>
    </source>
</evidence>
<dbReference type="PROSITE" id="PS50158">
    <property type="entry name" value="ZF_CCHC"/>
    <property type="match status" value="1"/>
</dbReference>
<dbReference type="PANTHER" id="PTHR31286:SF167">
    <property type="entry name" value="OS09G0268800 PROTEIN"/>
    <property type="match status" value="1"/>
</dbReference>
<sequence length="467" mass="54418">MRIRVKLDVTKPLKRIMKLGFDTGIVRVFFKYEQFPTFCFHCGSIGHGSRDCMDEDSLSITAKLAKPQYGMWLKVGNNGGGGGDNRGRELVNTEEEVAYSNKMPDNQEAINELDTGNYMEKTCMSQGMMEIHLPIQGDFNEVLHESDCVGQGIRPQSQMGNFHEALENCELIDMGFSGNKFTWIRGNRTDHIPILFKIKENLNSTTSKWNKLFHFEVMWMRSKDCERIIRDSWGAIDSLEILGDLTSRLENCRIGLVQWSKREFGYVRRQTDKIRKQMEAILLQGINDTNQQLFGELQAQPEDFLEKEDLTWRQRSKLHWYKEGDHNTRYFHSVATKRLRHNMVIKLWDQSGQWCDKLKEIEGIIIDYFNNLFSTSAPLIEDMNRVMERIPRKVDNEDLYHVVFGRNVAKQGVNETRLGTYRTVRIAWMEIWCNRNSQIFEGKGKLPEMISTSATQHRLAFKEANLQ</sequence>